<dbReference type="Pfam" id="PF04909">
    <property type="entry name" value="Amidohydro_2"/>
    <property type="match status" value="1"/>
</dbReference>
<reference evidence="2 3" key="1">
    <citation type="journal article" date="2016" name="Nat. Commun.">
        <title>Thousands of microbial genomes shed light on interconnected biogeochemical processes in an aquifer system.</title>
        <authorList>
            <person name="Anantharaman K."/>
            <person name="Brown C.T."/>
            <person name="Hug L.A."/>
            <person name="Sharon I."/>
            <person name="Castelle C.J."/>
            <person name="Probst A.J."/>
            <person name="Thomas B.C."/>
            <person name="Singh A."/>
            <person name="Wilkins M.J."/>
            <person name="Karaoz U."/>
            <person name="Brodie E.L."/>
            <person name="Williams K.H."/>
            <person name="Hubbard S.S."/>
            <person name="Banfield J.F."/>
        </authorList>
    </citation>
    <scope>NUCLEOTIDE SEQUENCE [LARGE SCALE GENOMIC DNA]</scope>
    <source>
        <strain evidence="3">RIFCSPLOWO2_12_FULL_64_10</strain>
    </source>
</reference>
<dbReference type="Gene3D" id="3.20.20.140">
    <property type="entry name" value="Metal-dependent hydrolases"/>
    <property type="match status" value="1"/>
</dbReference>
<sequence>MYLDVNAWVGRWPFRPVPVTTVSGLLRQMDRHGIEKGVVSSLHAVFYRNSQAGNEELFEETKRRRDRLIPYATINPNYEGWREDLKVCQEDFGMAGLRLVPQYHNYRLSGGEAREVVNVAAELGMPVAIPMRLEDRRQRHWLDVAPDLSSGEIEAVVRACPQATFFILEGIGLENSALARDPKLRERVYIEISRFTSVLQESIPRLIEAMGPERLVFGTGMVLKVPTPAILKVEALRASKKVKEAIAYRNAAKALKVKM</sequence>
<organism evidence="2 3">
    <name type="scientific">Handelsmanbacteria sp. (strain RIFCSPLOWO2_12_FULL_64_10)</name>
    <dbReference type="NCBI Taxonomy" id="1817868"/>
    <lineage>
        <taxon>Bacteria</taxon>
        <taxon>Candidatus Handelsmaniibacteriota</taxon>
    </lineage>
</organism>
<name>A0A1F6D6X8_HANXR</name>
<protein>
    <recommendedName>
        <fullName evidence="1">Amidohydrolase-related domain-containing protein</fullName>
    </recommendedName>
</protein>
<evidence type="ECO:0000313" key="3">
    <source>
        <dbReference type="Proteomes" id="UP000178606"/>
    </source>
</evidence>
<dbReference type="InterPro" id="IPR006680">
    <property type="entry name" value="Amidohydro-rel"/>
</dbReference>
<comment type="caution">
    <text evidence="2">The sequence shown here is derived from an EMBL/GenBank/DDBJ whole genome shotgun (WGS) entry which is preliminary data.</text>
</comment>
<dbReference type="SUPFAM" id="SSF51556">
    <property type="entry name" value="Metallo-dependent hydrolases"/>
    <property type="match status" value="1"/>
</dbReference>
<dbReference type="EMBL" id="MFKF01000011">
    <property type="protein sequence ID" value="OGG57188.1"/>
    <property type="molecule type" value="Genomic_DNA"/>
</dbReference>
<dbReference type="AlphaFoldDB" id="A0A1F6D6X8"/>
<evidence type="ECO:0000259" key="1">
    <source>
        <dbReference type="Pfam" id="PF04909"/>
    </source>
</evidence>
<dbReference type="GO" id="GO:0016787">
    <property type="term" value="F:hydrolase activity"/>
    <property type="evidence" value="ECO:0007669"/>
    <property type="project" value="InterPro"/>
</dbReference>
<proteinExistence type="predicted"/>
<dbReference type="Proteomes" id="UP000178606">
    <property type="component" value="Unassembled WGS sequence"/>
</dbReference>
<feature type="domain" description="Amidohydrolase-related" evidence="1">
    <location>
        <begin position="51"/>
        <end position="256"/>
    </location>
</feature>
<gene>
    <name evidence="2" type="ORF">A3F84_02060</name>
</gene>
<evidence type="ECO:0000313" key="2">
    <source>
        <dbReference type="EMBL" id="OGG57188.1"/>
    </source>
</evidence>
<dbReference type="InterPro" id="IPR032466">
    <property type="entry name" value="Metal_Hydrolase"/>
</dbReference>
<accession>A0A1F6D6X8</accession>